<name>A0A1H3L1Z5_9BACI</name>
<dbReference type="AlphaFoldDB" id="A0A1H3L1Z5"/>
<dbReference type="GO" id="GO:0008081">
    <property type="term" value="F:phosphoric diester hydrolase activity"/>
    <property type="evidence" value="ECO:0007669"/>
    <property type="project" value="InterPro"/>
</dbReference>
<evidence type="ECO:0000259" key="1">
    <source>
        <dbReference type="PROSITE" id="PS51704"/>
    </source>
</evidence>
<feature type="domain" description="GP-PDE" evidence="1">
    <location>
        <begin position="4"/>
        <end position="239"/>
    </location>
</feature>
<proteinExistence type="predicted"/>
<evidence type="ECO:0000313" key="3">
    <source>
        <dbReference type="Proteomes" id="UP000198935"/>
    </source>
</evidence>
<dbReference type="PANTHER" id="PTHR46211:SF1">
    <property type="entry name" value="GLYCEROPHOSPHODIESTER PHOSPHODIESTERASE, CYTOPLASMIC"/>
    <property type="match status" value="1"/>
</dbReference>
<dbReference type="GO" id="GO:0006629">
    <property type="term" value="P:lipid metabolic process"/>
    <property type="evidence" value="ECO:0007669"/>
    <property type="project" value="InterPro"/>
</dbReference>
<dbReference type="EMBL" id="FNPI01000002">
    <property type="protein sequence ID" value="SDY58421.1"/>
    <property type="molecule type" value="Genomic_DNA"/>
</dbReference>
<reference evidence="2" key="1">
    <citation type="submission" date="2016-10" db="EMBL/GenBank/DDBJ databases">
        <authorList>
            <person name="de Groot N.N."/>
        </authorList>
    </citation>
    <scope>NUCLEOTIDE SEQUENCE [LARGE SCALE GENOMIC DNA]</scope>
    <source>
        <strain evidence="2">SP</strain>
    </source>
</reference>
<sequence>MLKTLIFAHRGASGTHPENTMTAFQAALDDGADGIELDVQLTKDRVPVIIHDETVNRTTDGQGWVKDYTYEELKKLDAGGWFHPAFHGAAIPTLEAVLEWLAPTSLLLNIELKNGIVRYPGIEEIVLKLIKKYDVKNRVIISSFNHYSLVEVHRLDPDVETAVLFMEGLYEPWEYAKALGANGLHCFLPVAVPELLAGAAKAMMPVRPFTVNEDQHIRALINGCDAIITDWPEKAVIIRKQCT</sequence>
<dbReference type="InterPro" id="IPR030395">
    <property type="entry name" value="GP_PDE_dom"/>
</dbReference>
<dbReference type="STRING" id="1503961.SAMN05421736_102332"/>
<accession>A0A1H3L1Z5</accession>
<dbReference type="PANTHER" id="PTHR46211">
    <property type="entry name" value="GLYCEROPHOSPHORYL DIESTER PHOSPHODIESTERASE"/>
    <property type="match status" value="1"/>
</dbReference>
<dbReference type="Pfam" id="PF03009">
    <property type="entry name" value="GDPD"/>
    <property type="match status" value="1"/>
</dbReference>
<gene>
    <name evidence="2" type="ORF">SAMN05421736_102332</name>
</gene>
<dbReference type="CDD" id="cd08563">
    <property type="entry name" value="GDPD_TtGDE_like"/>
    <property type="match status" value="1"/>
</dbReference>
<protein>
    <submittedName>
        <fullName evidence="2">Glycerophosphoryl diester phosphodiesterase</fullName>
    </submittedName>
</protein>
<dbReference type="Gene3D" id="3.20.20.190">
    <property type="entry name" value="Phosphatidylinositol (PI) phosphodiesterase"/>
    <property type="match status" value="1"/>
</dbReference>
<organism evidence="2 3">
    <name type="scientific">Evansella caseinilytica</name>
    <dbReference type="NCBI Taxonomy" id="1503961"/>
    <lineage>
        <taxon>Bacteria</taxon>
        <taxon>Bacillati</taxon>
        <taxon>Bacillota</taxon>
        <taxon>Bacilli</taxon>
        <taxon>Bacillales</taxon>
        <taxon>Bacillaceae</taxon>
        <taxon>Evansella</taxon>
    </lineage>
</organism>
<dbReference type="SUPFAM" id="SSF51695">
    <property type="entry name" value="PLC-like phosphodiesterases"/>
    <property type="match status" value="1"/>
</dbReference>
<keyword evidence="3" id="KW-1185">Reference proteome</keyword>
<dbReference type="Proteomes" id="UP000198935">
    <property type="component" value="Unassembled WGS sequence"/>
</dbReference>
<dbReference type="PROSITE" id="PS51704">
    <property type="entry name" value="GP_PDE"/>
    <property type="match status" value="1"/>
</dbReference>
<dbReference type="InterPro" id="IPR017946">
    <property type="entry name" value="PLC-like_Pdiesterase_TIM-brl"/>
</dbReference>
<evidence type="ECO:0000313" key="2">
    <source>
        <dbReference type="EMBL" id="SDY58421.1"/>
    </source>
</evidence>